<protein>
    <recommendedName>
        <fullName evidence="2">DUF4378 domain-containing protein</fullName>
    </recommendedName>
</protein>
<accession>A0AAD5JU98</accession>
<keyword evidence="4" id="KW-1185">Reference proteome</keyword>
<feature type="region of interest" description="Disordered" evidence="1">
    <location>
        <begin position="202"/>
        <end position="221"/>
    </location>
</feature>
<proteinExistence type="predicted"/>
<feature type="domain" description="DUF4378" evidence="2">
    <location>
        <begin position="279"/>
        <end position="381"/>
    </location>
</feature>
<reference evidence="3" key="1">
    <citation type="journal article" date="2022" name="Plant J.">
        <title>Strategies of tolerance reflected in two North American maple genomes.</title>
        <authorList>
            <person name="McEvoy S.L."/>
            <person name="Sezen U.U."/>
            <person name="Trouern-Trend A."/>
            <person name="McMahon S.M."/>
            <person name="Schaberg P.G."/>
            <person name="Yang J."/>
            <person name="Wegrzyn J.L."/>
            <person name="Swenson N.G."/>
        </authorList>
    </citation>
    <scope>NUCLEOTIDE SEQUENCE</scope>
    <source>
        <strain evidence="3">91603</strain>
    </source>
</reference>
<dbReference type="InterPro" id="IPR025486">
    <property type="entry name" value="DUF4378"/>
</dbReference>
<organism evidence="3 4">
    <name type="scientific">Acer negundo</name>
    <name type="common">Box elder</name>
    <dbReference type="NCBI Taxonomy" id="4023"/>
    <lineage>
        <taxon>Eukaryota</taxon>
        <taxon>Viridiplantae</taxon>
        <taxon>Streptophyta</taxon>
        <taxon>Embryophyta</taxon>
        <taxon>Tracheophyta</taxon>
        <taxon>Spermatophyta</taxon>
        <taxon>Magnoliopsida</taxon>
        <taxon>eudicotyledons</taxon>
        <taxon>Gunneridae</taxon>
        <taxon>Pentapetalae</taxon>
        <taxon>rosids</taxon>
        <taxon>malvids</taxon>
        <taxon>Sapindales</taxon>
        <taxon>Sapindaceae</taxon>
        <taxon>Hippocastanoideae</taxon>
        <taxon>Acereae</taxon>
        <taxon>Acer</taxon>
    </lineage>
</organism>
<name>A0AAD5JU98_ACENE</name>
<feature type="region of interest" description="Disordered" evidence="1">
    <location>
        <begin position="1"/>
        <end position="32"/>
    </location>
</feature>
<gene>
    <name evidence="3" type="ORF">LWI28_019176</name>
</gene>
<dbReference type="Proteomes" id="UP001064489">
    <property type="component" value="Chromosome 9"/>
</dbReference>
<reference evidence="3" key="2">
    <citation type="submission" date="2023-02" db="EMBL/GenBank/DDBJ databases">
        <authorList>
            <person name="Swenson N.G."/>
            <person name="Wegrzyn J.L."/>
            <person name="Mcevoy S.L."/>
        </authorList>
    </citation>
    <scope>NUCLEOTIDE SEQUENCE</scope>
    <source>
        <strain evidence="3">91603</strain>
        <tissue evidence="3">Leaf</tissue>
    </source>
</reference>
<dbReference type="Pfam" id="PF14309">
    <property type="entry name" value="DUF4378"/>
    <property type="match status" value="1"/>
</dbReference>
<comment type="caution">
    <text evidence="3">The sequence shown here is derived from an EMBL/GenBank/DDBJ whole genome shotgun (WGS) entry which is preliminary data.</text>
</comment>
<sequence length="392" mass="44557">MATSTSKPIKKLGQFIEEQEERESTNTMATTTSKPIKKLGQFLEEQQEPFVLELYLLEKGCLKMKKNKKLNSVKSLKKRSGSCSKSNTSKKGNIIPQCPKLLKVLYNKFVSINGSSLKIKKNDKRDGEFNVTEVAKNDQQVAESDQFSSASSTTVFNSCSESDAEEPTTSHQPFRICNLEQKQTDADRDQWRHIEESKQISPVSVLEGIPSNNSRHEENNPSKSCIIVTKKISDDNILSASLWNLYFPSAKEKPSNTGAAELQDLVRYKPTSEFLKSKRVLQQTKQLLFDCVREAVETQQHGKEKSQKNRKENLGSDQLVGKLICEKIKAWMRQSGGRLNITKLLESDYQDSSQEWNNFEPQIKDIAMEIGDAILEEIRDEIVTEMVYFNIL</sequence>
<dbReference type="PANTHER" id="PTHR37613">
    <property type="entry name" value="DUF4378 DOMAIN PROTEIN"/>
    <property type="match status" value="1"/>
</dbReference>
<evidence type="ECO:0000259" key="2">
    <source>
        <dbReference type="Pfam" id="PF14309"/>
    </source>
</evidence>
<dbReference type="PANTHER" id="PTHR37613:SF4">
    <property type="entry name" value="DUF4378 DOMAIN-CONTAINING PROTEIN"/>
    <property type="match status" value="1"/>
</dbReference>
<dbReference type="EMBL" id="JAJSOW010000001">
    <property type="protein sequence ID" value="KAI9201160.1"/>
    <property type="molecule type" value="Genomic_DNA"/>
</dbReference>
<evidence type="ECO:0000313" key="3">
    <source>
        <dbReference type="EMBL" id="KAI9201160.1"/>
    </source>
</evidence>
<evidence type="ECO:0000256" key="1">
    <source>
        <dbReference type="SAM" id="MobiDB-lite"/>
    </source>
</evidence>
<dbReference type="AlphaFoldDB" id="A0AAD5JU98"/>
<evidence type="ECO:0000313" key="4">
    <source>
        <dbReference type="Proteomes" id="UP001064489"/>
    </source>
</evidence>